<dbReference type="CDD" id="cd23509">
    <property type="entry name" value="Gnk2-like"/>
    <property type="match status" value="1"/>
</dbReference>
<feature type="signal peptide" evidence="3">
    <location>
        <begin position="1"/>
        <end position="26"/>
    </location>
</feature>
<organism evidence="6 7">
    <name type="scientific">Helianthus annuus</name>
    <name type="common">Common sunflower</name>
    <dbReference type="NCBI Taxonomy" id="4232"/>
    <lineage>
        <taxon>Eukaryota</taxon>
        <taxon>Viridiplantae</taxon>
        <taxon>Streptophyta</taxon>
        <taxon>Embryophyta</taxon>
        <taxon>Tracheophyta</taxon>
        <taxon>Spermatophyta</taxon>
        <taxon>Magnoliopsida</taxon>
        <taxon>eudicotyledons</taxon>
        <taxon>Gunneridae</taxon>
        <taxon>Pentapetalae</taxon>
        <taxon>asterids</taxon>
        <taxon>campanulids</taxon>
        <taxon>Asterales</taxon>
        <taxon>Asteraceae</taxon>
        <taxon>Asteroideae</taxon>
        <taxon>Heliantheae alliance</taxon>
        <taxon>Heliantheae</taxon>
        <taxon>Helianthus</taxon>
    </lineage>
</organism>
<dbReference type="PANTHER" id="PTHR32099:SF99">
    <property type="entry name" value="GNK2-LIKE DOMAIN-CONTAINING PROTEIN"/>
    <property type="match status" value="1"/>
</dbReference>
<sequence length="160" mass="18010">MFILFRKHLFSFSLIIICLTNTTTLAQPPPFFHHICENKANYTINSTYQRNLDTALLALPTTNSGFGYYNFTIGQLSDRVISFALCRGDIKPDACTKCLNDSIIKLIELCPNQTEAIAYYESCFLKYSNETGNTNTVILASPVSVGNVDQFNRAVRELMD</sequence>
<dbReference type="FunCoup" id="A0A251S1E5">
    <property type="interactions" value="234"/>
</dbReference>
<keyword evidence="1 3" id="KW-0732">Signal</keyword>
<dbReference type="Gramene" id="mRNA:HanXRQr2_Chr16g0762431">
    <property type="protein sequence ID" value="CDS:HanXRQr2_Chr16g0762431.1"/>
    <property type="gene ID" value="HanXRQr2_Chr16g0762431"/>
</dbReference>
<dbReference type="FunFam" id="3.30.430.20:FF:000003">
    <property type="entry name" value="Cysteine-rich RLK (RECEPTOR-like protein kinase) 10"/>
    <property type="match status" value="1"/>
</dbReference>
<evidence type="ECO:0000313" key="5">
    <source>
        <dbReference type="EMBL" id="KAF5761211.1"/>
    </source>
</evidence>
<dbReference type="InterPro" id="IPR002902">
    <property type="entry name" value="GNK2"/>
</dbReference>
<dbReference type="InterPro" id="IPR038408">
    <property type="entry name" value="GNK2_sf"/>
</dbReference>
<evidence type="ECO:0000313" key="6">
    <source>
        <dbReference type="EMBL" id="OTF92498.1"/>
    </source>
</evidence>
<dbReference type="AlphaFoldDB" id="A0A251S1E5"/>
<keyword evidence="7" id="KW-1185">Reference proteome</keyword>
<protein>
    <submittedName>
        <fullName evidence="5 6">Gnk2-like domain-containing protein</fullName>
    </submittedName>
</protein>
<dbReference type="Gene3D" id="3.30.430.20">
    <property type="entry name" value="Gnk2 domain, C-X8-C-X2-C motif"/>
    <property type="match status" value="1"/>
</dbReference>
<feature type="chain" id="PRO_5041059460" evidence="3">
    <location>
        <begin position="27"/>
        <end position="160"/>
    </location>
</feature>
<keyword evidence="2" id="KW-0677">Repeat</keyword>
<accession>A0A251S1E5</accession>
<evidence type="ECO:0000313" key="7">
    <source>
        <dbReference type="Proteomes" id="UP000215914"/>
    </source>
</evidence>
<dbReference type="Pfam" id="PF01657">
    <property type="entry name" value="Stress-antifung"/>
    <property type="match status" value="1"/>
</dbReference>
<dbReference type="EMBL" id="MNCJ02000331">
    <property type="protein sequence ID" value="KAF5761211.1"/>
    <property type="molecule type" value="Genomic_DNA"/>
</dbReference>
<reference evidence="5" key="3">
    <citation type="submission" date="2020-06" db="EMBL/GenBank/DDBJ databases">
        <title>Helianthus annuus Genome sequencing and assembly Release 2.</title>
        <authorList>
            <person name="Gouzy J."/>
            <person name="Langlade N."/>
            <person name="Munos S."/>
        </authorList>
    </citation>
    <scope>NUCLEOTIDE SEQUENCE</scope>
    <source>
        <tissue evidence="5">Leaves</tissue>
    </source>
</reference>
<dbReference type="OrthoDB" id="1909574at2759"/>
<evidence type="ECO:0000256" key="3">
    <source>
        <dbReference type="SAM" id="SignalP"/>
    </source>
</evidence>
<dbReference type="InParanoid" id="A0A251S1E5"/>
<dbReference type="OMA" id="MIRYSHR"/>
<name>A0A251S1E5_HELAN</name>
<dbReference type="EMBL" id="CM007905">
    <property type="protein sequence ID" value="OTF92498.1"/>
    <property type="molecule type" value="Genomic_DNA"/>
</dbReference>
<reference evidence="5 7" key="1">
    <citation type="journal article" date="2017" name="Nature">
        <title>The sunflower genome provides insights into oil metabolism, flowering and Asterid evolution.</title>
        <authorList>
            <person name="Badouin H."/>
            <person name="Gouzy J."/>
            <person name="Grassa C.J."/>
            <person name="Murat F."/>
            <person name="Staton S.E."/>
            <person name="Cottret L."/>
            <person name="Lelandais-Briere C."/>
            <person name="Owens G.L."/>
            <person name="Carrere S."/>
            <person name="Mayjonade B."/>
            <person name="Legrand L."/>
            <person name="Gill N."/>
            <person name="Kane N.C."/>
            <person name="Bowers J.E."/>
            <person name="Hubner S."/>
            <person name="Bellec A."/>
            <person name="Berard A."/>
            <person name="Berges H."/>
            <person name="Blanchet N."/>
            <person name="Boniface M.C."/>
            <person name="Brunel D."/>
            <person name="Catrice O."/>
            <person name="Chaidir N."/>
            <person name="Claudel C."/>
            <person name="Donnadieu C."/>
            <person name="Faraut T."/>
            <person name="Fievet G."/>
            <person name="Helmstetter N."/>
            <person name="King M."/>
            <person name="Knapp S.J."/>
            <person name="Lai Z."/>
            <person name="Le Paslier M.C."/>
            <person name="Lippi Y."/>
            <person name="Lorenzon L."/>
            <person name="Mandel J.R."/>
            <person name="Marage G."/>
            <person name="Marchand G."/>
            <person name="Marquand E."/>
            <person name="Bret-Mestries E."/>
            <person name="Morien E."/>
            <person name="Nambeesan S."/>
            <person name="Nguyen T."/>
            <person name="Pegot-Espagnet P."/>
            <person name="Pouilly N."/>
            <person name="Raftis F."/>
            <person name="Sallet E."/>
            <person name="Schiex T."/>
            <person name="Thomas J."/>
            <person name="Vandecasteele C."/>
            <person name="Vares D."/>
            <person name="Vear F."/>
            <person name="Vautrin S."/>
            <person name="Crespi M."/>
            <person name="Mangin B."/>
            <person name="Burke J.M."/>
            <person name="Salse J."/>
            <person name="Munos S."/>
            <person name="Vincourt P."/>
            <person name="Rieseberg L.H."/>
            <person name="Langlade N.B."/>
        </authorList>
    </citation>
    <scope>NUCLEOTIDE SEQUENCE [LARGE SCALE GENOMIC DNA]</scope>
    <source>
        <strain evidence="7">cv. SF193</strain>
        <tissue evidence="5">Leaves</tissue>
    </source>
</reference>
<proteinExistence type="predicted"/>
<dbReference type="Proteomes" id="UP000215914">
    <property type="component" value="Chromosome 16"/>
</dbReference>
<evidence type="ECO:0000256" key="1">
    <source>
        <dbReference type="ARBA" id="ARBA00022729"/>
    </source>
</evidence>
<feature type="domain" description="Gnk2-homologous" evidence="4">
    <location>
        <begin position="30"/>
        <end position="132"/>
    </location>
</feature>
<evidence type="ECO:0000256" key="2">
    <source>
        <dbReference type="ARBA" id="ARBA00022737"/>
    </source>
</evidence>
<reference evidence="6" key="2">
    <citation type="submission" date="2017-02" db="EMBL/GenBank/DDBJ databases">
        <title>Sunflower complete genome.</title>
        <authorList>
            <person name="Langlade N."/>
            <person name="Munos S."/>
        </authorList>
    </citation>
    <scope>NUCLEOTIDE SEQUENCE [LARGE SCALE GENOMIC DNA]</scope>
    <source>
        <tissue evidence="6">Leaves</tissue>
    </source>
</reference>
<evidence type="ECO:0000259" key="4">
    <source>
        <dbReference type="PROSITE" id="PS51473"/>
    </source>
</evidence>
<dbReference type="PROSITE" id="PS51473">
    <property type="entry name" value="GNK2"/>
    <property type="match status" value="1"/>
</dbReference>
<gene>
    <name evidence="6" type="ORF">HannXRQ_Chr16g0522551</name>
    <name evidence="5" type="ORF">HanXRQr2_Chr16g0762431</name>
</gene>
<dbReference type="PANTHER" id="PTHR32099">
    <property type="entry name" value="CYSTEINE-RICH REPEAT SECRETORY PROTEIN"/>
    <property type="match status" value="1"/>
</dbReference>